<reference evidence="2" key="1">
    <citation type="submission" date="2013-01" db="EMBL/GenBank/DDBJ databases">
        <title>Draft Genome Sequence of a Mulberry Tree, Morus notabilis C.K. Schneid.</title>
        <authorList>
            <person name="He N."/>
            <person name="Zhao S."/>
        </authorList>
    </citation>
    <scope>NUCLEOTIDE SEQUENCE</scope>
</reference>
<dbReference type="EMBL" id="KE345373">
    <property type="protein sequence ID" value="EXC03125.1"/>
    <property type="molecule type" value="Genomic_DNA"/>
</dbReference>
<dbReference type="AlphaFoldDB" id="W9S0W5"/>
<accession>W9S0W5</accession>
<evidence type="ECO:0000313" key="1">
    <source>
        <dbReference type="EMBL" id="EXC03125.1"/>
    </source>
</evidence>
<dbReference type="PANTHER" id="PTHR47805:SF1">
    <property type="entry name" value="SAGA-ASSOCIATED FACTOR 73"/>
    <property type="match status" value="1"/>
</dbReference>
<dbReference type="STRING" id="981085.W9S0W5"/>
<proteinExistence type="predicted"/>
<keyword evidence="2" id="KW-1185">Reference proteome</keyword>
<sequence length="362" mass="39053">MVCPLGNGRMAAMARLLASGSFSQSIVAEEVGHQKLAAQLIFRELSEADEPNLLDEEDMHVFGVKPMADPLHLVCCNTCKKPVKTSQYAAHAELCTILKSKGELILGIDGDVRQRKPMRKERKKSLSVYAMSIEEFQRSESVNADDTAIAESQLDRKIGINSSCLMEAKRNSSYVDVKSLMDGSGVGLGNIDNLASQTSPKASISESEIPNDSGAGFKKHEQVLGCCVPIQEATTKEFCSDSVKTKLSNENMYPTQVSSQDMLPTQMNNAVNNERDSLSLPSVQNPDQILAQSSEVCLGTSGVCLPPSDFSKQFPVDNVQRLQVAPVGLARNTYLSKPFSFATSSGQPLGAAQQQNGSVSVL</sequence>
<gene>
    <name evidence="1" type="ORF">L484_008457</name>
</gene>
<dbReference type="GO" id="GO:0000124">
    <property type="term" value="C:SAGA complex"/>
    <property type="evidence" value="ECO:0007669"/>
    <property type="project" value="InterPro"/>
</dbReference>
<dbReference type="eggNOG" id="ENOG502QVG9">
    <property type="taxonomic scope" value="Eukaryota"/>
</dbReference>
<evidence type="ECO:0008006" key="3">
    <source>
        <dbReference type="Google" id="ProtNLM"/>
    </source>
</evidence>
<evidence type="ECO:0000313" key="2">
    <source>
        <dbReference type="Proteomes" id="UP000030645"/>
    </source>
</evidence>
<name>W9S0W5_9ROSA</name>
<protein>
    <recommendedName>
        <fullName evidence="3">SAGA-associated factor 11</fullName>
    </recommendedName>
</protein>
<dbReference type="PANTHER" id="PTHR47805">
    <property type="entry name" value="SAGA-ASSOCIATED FACTOR 73"/>
    <property type="match status" value="1"/>
</dbReference>
<dbReference type="InterPro" id="IPR037804">
    <property type="entry name" value="SGF73"/>
</dbReference>
<organism evidence="1 2">
    <name type="scientific">Morus notabilis</name>
    <dbReference type="NCBI Taxonomy" id="981085"/>
    <lineage>
        <taxon>Eukaryota</taxon>
        <taxon>Viridiplantae</taxon>
        <taxon>Streptophyta</taxon>
        <taxon>Embryophyta</taxon>
        <taxon>Tracheophyta</taxon>
        <taxon>Spermatophyta</taxon>
        <taxon>Magnoliopsida</taxon>
        <taxon>eudicotyledons</taxon>
        <taxon>Gunneridae</taxon>
        <taxon>Pentapetalae</taxon>
        <taxon>rosids</taxon>
        <taxon>fabids</taxon>
        <taxon>Rosales</taxon>
        <taxon>Moraceae</taxon>
        <taxon>Moreae</taxon>
        <taxon>Morus</taxon>
    </lineage>
</organism>
<dbReference type="Proteomes" id="UP000030645">
    <property type="component" value="Unassembled WGS sequence"/>
</dbReference>